<evidence type="ECO:0000256" key="1">
    <source>
        <dbReference type="SAM" id="Phobius"/>
    </source>
</evidence>
<dbReference type="RefSeq" id="WP_148895706.1">
    <property type="nucleotide sequence ID" value="NZ_VNIB01000005.1"/>
</dbReference>
<dbReference type="Pfam" id="PF13386">
    <property type="entry name" value="DsbD_2"/>
    <property type="match status" value="1"/>
</dbReference>
<keyword evidence="1" id="KW-0472">Membrane</keyword>
<reference evidence="3 4" key="1">
    <citation type="submission" date="2019-07" db="EMBL/GenBank/DDBJ databases">
        <title>Genomic Encyclopedia of Type Strains, Phase IV (KMG-IV): sequencing the most valuable type-strain genomes for metagenomic binning, comparative biology and taxonomic classification.</title>
        <authorList>
            <person name="Goeker M."/>
        </authorList>
    </citation>
    <scope>NUCLEOTIDE SEQUENCE [LARGE SCALE GENOMIC DNA]</scope>
    <source>
        <strain evidence="3 4">SS015</strain>
    </source>
</reference>
<evidence type="ECO:0000313" key="4">
    <source>
        <dbReference type="Proteomes" id="UP000324159"/>
    </source>
</evidence>
<organism evidence="3 4">
    <name type="scientific">Geothermobacter ehrlichii</name>
    <dbReference type="NCBI Taxonomy" id="213224"/>
    <lineage>
        <taxon>Bacteria</taxon>
        <taxon>Pseudomonadati</taxon>
        <taxon>Thermodesulfobacteriota</taxon>
        <taxon>Desulfuromonadia</taxon>
        <taxon>Desulfuromonadales</taxon>
        <taxon>Geothermobacteraceae</taxon>
        <taxon>Geothermobacter</taxon>
    </lineage>
</organism>
<evidence type="ECO:0000259" key="2">
    <source>
        <dbReference type="PROSITE" id="PS50206"/>
    </source>
</evidence>
<dbReference type="PANTHER" id="PTHR42208:SF1">
    <property type="entry name" value="HEAVY METAL TRANSPORTER"/>
    <property type="match status" value="1"/>
</dbReference>
<feature type="transmembrane region" description="Helical" evidence="1">
    <location>
        <begin position="50"/>
        <end position="70"/>
    </location>
</feature>
<dbReference type="PANTHER" id="PTHR42208">
    <property type="entry name" value="HEAVY METAL TRANSPORTER-RELATED"/>
    <property type="match status" value="1"/>
</dbReference>
<feature type="domain" description="Rhodanese" evidence="2">
    <location>
        <begin position="37"/>
        <end position="74"/>
    </location>
</feature>
<dbReference type="InterPro" id="IPR001763">
    <property type="entry name" value="Rhodanese-like_dom"/>
</dbReference>
<feature type="transmembrane region" description="Helical" evidence="1">
    <location>
        <begin position="82"/>
        <end position="103"/>
    </location>
</feature>
<dbReference type="OrthoDB" id="9798690at2"/>
<keyword evidence="1" id="KW-1133">Transmembrane helix</keyword>
<dbReference type="EMBL" id="VNIB01000005">
    <property type="protein sequence ID" value="TYO98770.1"/>
    <property type="molecule type" value="Genomic_DNA"/>
</dbReference>
<protein>
    <recommendedName>
        <fullName evidence="2">Rhodanese domain-containing protein</fullName>
    </recommendedName>
</protein>
<proteinExistence type="predicted"/>
<evidence type="ECO:0000313" key="3">
    <source>
        <dbReference type="EMBL" id="TYO98770.1"/>
    </source>
</evidence>
<feature type="transmembrane region" description="Helical" evidence="1">
    <location>
        <begin position="135"/>
        <end position="157"/>
    </location>
</feature>
<dbReference type="AlphaFoldDB" id="A0A5D3WKY6"/>
<gene>
    <name evidence="3" type="ORF">EDC39_105139</name>
</gene>
<feature type="transmembrane region" description="Helical" evidence="1">
    <location>
        <begin position="169"/>
        <end position="192"/>
    </location>
</feature>
<keyword evidence="4" id="KW-1185">Reference proteome</keyword>
<feature type="transmembrane region" description="Helical" evidence="1">
    <location>
        <begin position="198"/>
        <end position="216"/>
    </location>
</feature>
<dbReference type="InterPro" id="IPR039447">
    <property type="entry name" value="UreH-like_TM_dom"/>
</dbReference>
<dbReference type="Proteomes" id="UP000324159">
    <property type="component" value="Unassembled WGS sequence"/>
</dbReference>
<sequence>MNEPVLSMAFLTGLLGSGHCIGMCGGLVAALTMTEQGQRGGLAFHILYHAGRVLTYMLIGGLVGWLGSLLPLKDSLGQLTRALLIGSDLLVIVLGLGTAGAFARLNLNRLDFPGPTAAMARALNGLRRWPPAFSALPLGLLMGWLPCGFVYAMLITAGQSGTGIAGAGIMLAFGIGTTPALLIFGSAAGWLTARARSWMVRGAGLAVAGIGVMHLLKHLRMPH</sequence>
<accession>A0A5D3WKY6</accession>
<dbReference type="PROSITE" id="PS50206">
    <property type="entry name" value="RHODANESE_3"/>
    <property type="match status" value="1"/>
</dbReference>
<comment type="caution">
    <text evidence="3">The sequence shown here is derived from an EMBL/GenBank/DDBJ whole genome shotgun (WGS) entry which is preliminary data.</text>
</comment>
<keyword evidence="1" id="KW-0812">Transmembrane</keyword>
<name>A0A5D3WKY6_9BACT</name>